<reference evidence="1" key="1">
    <citation type="submission" date="2021-08" db="EMBL/GenBank/DDBJ databases">
        <title>WGS assembly of Ceratopteris richardii.</title>
        <authorList>
            <person name="Marchant D.B."/>
            <person name="Chen G."/>
            <person name="Jenkins J."/>
            <person name="Shu S."/>
            <person name="Leebens-Mack J."/>
            <person name="Grimwood J."/>
            <person name="Schmutz J."/>
            <person name="Soltis P."/>
            <person name="Soltis D."/>
            <person name="Chen Z.-H."/>
        </authorList>
    </citation>
    <scope>NUCLEOTIDE SEQUENCE</scope>
    <source>
        <strain evidence="1">Whitten #5841</strain>
        <tissue evidence="1">Leaf</tissue>
    </source>
</reference>
<dbReference type="EMBL" id="CM035412">
    <property type="protein sequence ID" value="KAH7433781.1"/>
    <property type="molecule type" value="Genomic_DNA"/>
</dbReference>
<evidence type="ECO:0000313" key="1">
    <source>
        <dbReference type="EMBL" id="KAH7433781.1"/>
    </source>
</evidence>
<comment type="caution">
    <text evidence="1">The sequence shown here is derived from an EMBL/GenBank/DDBJ whole genome shotgun (WGS) entry which is preliminary data.</text>
</comment>
<organism evidence="1 2">
    <name type="scientific">Ceratopteris richardii</name>
    <name type="common">Triangle waterfern</name>
    <dbReference type="NCBI Taxonomy" id="49495"/>
    <lineage>
        <taxon>Eukaryota</taxon>
        <taxon>Viridiplantae</taxon>
        <taxon>Streptophyta</taxon>
        <taxon>Embryophyta</taxon>
        <taxon>Tracheophyta</taxon>
        <taxon>Polypodiopsida</taxon>
        <taxon>Polypodiidae</taxon>
        <taxon>Polypodiales</taxon>
        <taxon>Pteridineae</taxon>
        <taxon>Pteridaceae</taxon>
        <taxon>Parkerioideae</taxon>
        <taxon>Ceratopteris</taxon>
    </lineage>
</organism>
<dbReference type="OMA" id="KGMMSRQ"/>
<dbReference type="Pfam" id="PF20133">
    <property type="entry name" value="HHL1-like"/>
    <property type="match status" value="1"/>
</dbReference>
<dbReference type="EMBL" id="CM035412">
    <property type="protein sequence ID" value="KAH7433782.1"/>
    <property type="molecule type" value="Genomic_DNA"/>
</dbReference>
<gene>
    <name evidence="1" type="ORF">KP509_07G086100</name>
</gene>
<accession>A0A8T2UBX5</accession>
<keyword evidence="2" id="KW-1185">Reference proteome</keyword>
<dbReference type="InterPro" id="IPR045388">
    <property type="entry name" value="HHL1-like"/>
</dbReference>
<protein>
    <submittedName>
        <fullName evidence="1">Uncharacterized protein</fullName>
    </submittedName>
</protein>
<dbReference type="OrthoDB" id="566705at2759"/>
<evidence type="ECO:0000313" key="2">
    <source>
        <dbReference type="Proteomes" id="UP000825935"/>
    </source>
</evidence>
<sequence length="242" mass="26524">MDASIGVVRCPKFQNCASISSSRTRDYGHGGRELRSSMLGPPVFTPTPNQSQLTSSRSLFLVVRAGKGKRRMGAGIPQPQRVPSLPKIEDDGNPKFVIFVRDKKVPLWFPLNLVTGGSVAKMVVGAMGNEWGKSMAQGTLTRDLGNAIYKDEKSIRMTAMKTHSMLKNATELEYGYKIVDMKNQKSAFMPSDVIKIPPKEELKTVVDKVKNFFGDSFGGMQEAFKGLSSSGQDPESTPKDSK</sequence>
<dbReference type="PANTHER" id="PTHR48191">
    <property type="entry name" value="PROTEIN HHL1 CHLOROPLASTIC"/>
    <property type="match status" value="1"/>
</dbReference>
<dbReference type="PANTHER" id="PTHR48191:SF2">
    <property type="entry name" value="PROTEIN HHL1, CHLOROPLASTIC"/>
    <property type="match status" value="1"/>
</dbReference>
<dbReference type="AlphaFoldDB" id="A0A8T2UBX5"/>
<dbReference type="Proteomes" id="UP000825935">
    <property type="component" value="Chromosome 7"/>
</dbReference>
<proteinExistence type="predicted"/>
<name>A0A8T2UBX5_CERRI</name>